<sequence>MMTITLVSSQFIHTFVEVMKHLFLPELMTHEFIRCQYYTVKLLNKSGTELVRRTKHQSKENQCFSRDLCVAKHIAVSECGADEQGQILKKLRILEDLRHPFLLQYFSCFLEKEHIIILCEYCESFYNAAFEKADGSGQLSHIPSWVPVIWTLSIGGSLQSYLKNLKENGRHVEEHQVGVWALQLIMALNFLHKNGLLHGNVKSRNIFLKNGHVKLCGLEQCRLPATTSKIYDPFFKTLYHLSPEVWKEGVYTHKADVWSLGLVIYEMCTQEYALNETGLIRVLWQSIQQSCPRLPPSYSDELQHLIDAMLTKDPETRPNTSELFHYPFLMRQLFDMNRRLKHANIEISGIPIREQLDELRKFWEVAVDSTNSEGDDLIETPPDSSVLHLEGSFSEVVKSDATKVDDAVSESELTQESRIDTNASKNGPEDEQVLSYPKETETFSPWREKQRFQIPEEKLLQELRSLANAVLKTKTDADEPEDLVWPAPIAIYDKISHPDNVPLKEYTIQKTQRTQRCYSEEPFAPYTNKRTQVEEGQVEITKEVYEEQAKVPEYWKLYTETWVTEQGSKSRMGTNGALQPVLETTTGEEQPEFVQQYELSCSETATADPNRQTLMTVTNKPITVCEPQLMDINISKATILTQGKQPDPTRSRLVSGDDKPEERIPSLGDLEKTSTAEETHVSLEKLSNSPCGDAVAEYQVSGQSKIRKLRFDVKWIDAANLRNLCVTKLGPELFAKVYNFLYTKRIDEQNTAGELTIVNGLRTLLKEPSLGFAVDQLVLLEHVRNQ</sequence>
<evidence type="ECO:0000256" key="7">
    <source>
        <dbReference type="ARBA" id="ARBA00047899"/>
    </source>
</evidence>
<evidence type="ECO:0000256" key="9">
    <source>
        <dbReference type="SAM" id="MobiDB-lite"/>
    </source>
</evidence>
<dbReference type="InterPro" id="IPR000719">
    <property type="entry name" value="Prot_kinase_dom"/>
</dbReference>
<comment type="caution">
    <text evidence="11">The sequence shown here is derived from an EMBL/GenBank/DDBJ whole genome shotgun (WGS) entry which is preliminary data.</text>
</comment>
<evidence type="ECO:0000259" key="10">
    <source>
        <dbReference type="PROSITE" id="PS50011"/>
    </source>
</evidence>
<evidence type="ECO:0000256" key="6">
    <source>
        <dbReference type="ARBA" id="ARBA00022840"/>
    </source>
</evidence>
<evidence type="ECO:0000256" key="4">
    <source>
        <dbReference type="ARBA" id="ARBA00022741"/>
    </source>
</evidence>
<dbReference type="InterPro" id="IPR011009">
    <property type="entry name" value="Kinase-like_dom_sf"/>
</dbReference>
<dbReference type="InterPro" id="IPR051131">
    <property type="entry name" value="NEK_Ser/Thr_kinase_NIMA"/>
</dbReference>
<proteinExistence type="predicted"/>
<name>A0A8T1M5S4_CLOSI</name>
<comment type="catalytic activity">
    <reaction evidence="8">
        <text>L-seryl-[protein] + ATP = O-phospho-L-seryl-[protein] + ADP + H(+)</text>
        <dbReference type="Rhea" id="RHEA:17989"/>
        <dbReference type="Rhea" id="RHEA-COMP:9863"/>
        <dbReference type="Rhea" id="RHEA-COMP:11604"/>
        <dbReference type="ChEBI" id="CHEBI:15378"/>
        <dbReference type="ChEBI" id="CHEBI:29999"/>
        <dbReference type="ChEBI" id="CHEBI:30616"/>
        <dbReference type="ChEBI" id="CHEBI:83421"/>
        <dbReference type="ChEBI" id="CHEBI:456216"/>
        <dbReference type="EC" id="2.7.11.1"/>
    </reaction>
</comment>
<keyword evidence="5 11" id="KW-0418">Kinase</keyword>
<dbReference type="Proteomes" id="UP000286415">
    <property type="component" value="Unassembled WGS sequence"/>
</dbReference>
<dbReference type="PANTHER" id="PTHR44899:SF3">
    <property type="entry name" value="SERINE_THREONINE-PROTEIN KINASE NEK1"/>
    <property type="match status" value="1"/>
</dbReference>
<organism evidence="11 12">
    <name type="scientific">Clonorchis sinensis</name>
    <name type="common">Chinese liver fluke</name>
    <dbReference type="NCBI Taxonomy" id="79923"/>
    <lineage>
        <taxon>Eukaryota</taxon>
        <taxon>Metazoa</taxon>
        <taxon>Spiralia</taxon>
        <taxon>Lophotrochozoa</taxon>
        <taxon>Platyhelminthes</taxon>
        <taxon>Trematoda</taxon>
        <taxon>Digenea</taxon>
        <taxon>Opisthorchiida</taxon>
        <taxon>Opisthorchiata</taxon>
        <taxon>Opisthorchiidae</taxon>
        <taxon>Clonorchis</taxon>
    </lineage>
</organism>
<protein>
    <recommendedName>
        <fullName evidence="1">non-specific serine/threonine protein kinase</fullName>
        <ecNumber evidence="1">2.7.11.1</ecNumber>
    </recommendedName>
</protein>
<reference evidence="11 12" key="1">
    <citation type="journal article" date="2018" name="Biotechnol. Adv.">
        <title>Improved genomic resources and new bioinformatic workflow for the carcinogenic parasite Clonorchis sinensis: Biotechnological implications.</title>
        <authorList>
            <person name="Wang D."/>
            <person name="Korhonen P.K."/>
            <person name="Gasser R.B."/>
            <person name="Young N.D."/>
        </authorList>
    </citation>
    <scope>NUCLEOTIDE SEQUENCE [LARGE SCALE GENOMIC DNA]</scope>
    <source>
        <strain evidence="11">Cs-k2</strain>
    </source>
</reference>
<evidence type="ECO:0000256" key="1">
    <source>
        <dbReference type="ARBA" id="ARBA00012513"/>
    </source>
</evidence>
<dbReference type="PROSITE" id="PS50011">
    <property type="entry name" value="PROTEIN_KINASE_DOM"/>
    <property type="match status" value="1"/>
</dbReference>
<gene>
    <name evidence="11" type="ORF">CSKR_104520</name>
</gene>
<keyword evidence="6" id="KW-0067">ATP-binding</keyword>
<feature type="region of interest" description="Disordered" evidence="9">
    <location>
        <begin position="404"/>
        <end position="432"/>
    </location>
</feature>
<feature type="compositionally biased region" description="Polar residues" evidence="9">
    <location>
        <begin position="411"/>
        <end position="425"/>
    </location>
</feature>
<evidence type="ECO:0000256" key="2">
    <source>
        <dbReference type="ARBA" id="ARBA00022527"/>
    </source>
</evidence>
<dbReference type="GO" id="GO:0004674">
    <property type="term" value="F:protein serine/threonine kinase activity"/>
    <property type="evidence" value="ECO:0007669"/>
    <property type="project" value="UniProtKB-KW"/>
</dbReference>
<evidence type="ECO:0000313" key="12">
    <source>
        <dbReference type="Proteomes" id="UP000286415"/>
    </source>
</evidence>
<dbReference type="EMBL" id="NIRI02000056">
    <property type="protein sequence ID" value="KAG5444252.1"/>
    <property type="molecule type" value="Genomic_DNA"/>
</dbReference>
<keyword evidence="3" id="KW-0808">Transferase</keyword>
<keyword evidence="12" id="KW-1185">Reference proteome</keyword>
<evidence type="ECO:0000313" key="11">
    <source>
        <dbReference type="EMBL" id="KAG5444252.1"/>
    </source>
</evidence>
<evidence type="ECO:0000256" key="3">
    <source>
        <dbReference type="ARBA" id="ARBA00022679"/>
    </source>
</evidence>
<dbReference type="OrthoDB" id="248923at2759"/>
<dbReference type="PANTHER" id="PTHR44899">
    <property type="entry name" value="CAMK FAMILY PROTEIN KINASE"/>
    <property type="match status" value="1"/>
</dbReference>
<feature type="domain" description="Protein kinase" evidence="10">
    <location>
        <begin position="37"/>
        <end position="329"/>
    </location>
</feature>
<dbReference type="Gene3D" id="1.10.510.10">
    <property type="entry name" value="Transferase(Phosphotransferase) domain 1"/>
    <property type="match status" value="1"/>
</dbReference>
<dbReference type="AlphaFoldDB" id="A0A8T1M5S4"/>
<evidence type="ECO:0000256" key="5">
    <source>
        <dbReference type="ARBA" id="ARBA00022777"/>
    </source>
</evidence>
<dbReference type="SUPFAM" id="SSF56112">
    <property type="entry name" value="Protein kinase-like (PK-like)"/>
    <property type="match status" value="1"/>
</dbReference>
<evidence type="ECO:0000256" key="8">
    <source>
        <dbReference type="ARBA" id="ARBA00048679"/>
    </source>
</evidence>
<dbReference type="GO" id="GO:0005524">
    <property type="term" value="F:ATP binding"/>
    <property type="evidence" value="ECO:0007669"/>
    <property type="project" value="UniProtKB-KW"/>
</dbReference>
<feature type="compositionally biased region" description="Basic and acidic residues" evidence="9">
    <location>
        <begin position="647"/>
        <end position="677"/>
    </location>
</feature>
<keyword evidence="2" id="KW-0723">Serine/threonine-protein kinase</keyword>
<accession>A0A8T1M5S4</accession>
<comment type="catalytic activity">
    <reaction evidence="7">
        <text>L-threonyl-[protein] + ATP = O-phospho-L-threonyl-[protein] + ADP + H(+)</text>
        <dbReference type="Rhea" id="RHEA:46608"/>
        <dbReference type="Rhea" id="RHEA-COMP:11060"/>
        <dbReference type="Rhea" id="RHEA-COMP:11605"/>
        <dbReference type="ChEBI" id="CHEBI:15378"/>
        <dbReference type="ChEBI" id="CHEBI:30013"/>
        <dbReference type="ChEBI" id="CHEBI:30616"/>
        <dbReference type="ChEBI" id="CHEBI:61977"/>
        <dbReference type="ChEBI" id="CHEBI:456216"/>
        <dbReference type="EC" id="2.7.11.1"/>
    </reaction>
</comment>
<reference evidence="11 12" key="2">
    <citation type="journal article" date="2021" name="Genomics">
        <title>High-quality reference genome for Clonorchis sinensis.</title>
        <authorList>
            <person name="Young N.D."/>
            <person name="Stroehlein A.J."/>
            <person name="Kinkar L."/>
            <person name="Wang T."/>
            <person name="Sohn W.M."/>
            <person name="Chang B.C.H."/>
            <person name="Kaur P."/>
            <person name="Weisz D."/>
            <person name="Dudchenko O."/>
            <person name="Aiden E.L."/>
            <person name="Korhonen P.K."/>
            <person name="Gasser R.B."/>
        </authorList>
    </citation>
    <scope>NUCLEOTIDE SEQUENCE [LARGE SCALE GENOMIC DNA]</scope>
    <source>
        <strain evidence="11">Cs-k2</strain>
    </source>
</reference>
<keyword evidence="4" id="KW-0547">Nucleotide-binding</keyword>
<feature type="region of interest" description="Disordered" evidence="9">
    <location>
        <begin position="639"/>
        <end position="677"/>
    </location>
</feature>
<dbReference type="EC" id="2.7.11.1" evidence="1"/>
<dbReference type="Gene3D" id="3.30.200.20">
    <property type="entry name" value="Phosphorylase Kinase, domain 1"/>
    <property type="match status" value="1"/>
</dbReference>
<dbReference type="Pfam" id="PF00069">
    <property type="entry name" value="Pkinase"/>
    <property type="match status" value="1"/>
</dbReference>